<gene>
    <name evidence="2" type="ORF">DV515_00015276</name>
</gene>
<comment type="caution">
    <text evidence="2">The sequence shown here is derived from an EMBL/GenBank/DDBJ whole genome shotgun (WGS) entry which is preliminary data.</text>
</comment>
<dbReference type="EMBL" id="QUSF01000168">
    <property type="protein sequence ID" value="RLV88812.1"/>
    <property type="molecule type" value="Genomic_DNA"/>
</dbReference>
<dbReference type="AlphaFoldDB" id="A0A3L8RX11"/>
<name>A0A3L8RX11_CHLGU</name>
<organism evidence="2 3">
    <name type="scientific">Chloebia gouldiae</name>
    <name type="common">Gouldian finch</name>
    <name type="synonym">Erythrura gouldiae</name>
    <dbReference type="NCBI Taxonomy" id="44316"/>
    <lineage>
        <taxon>Eukaryota</taxon>
        <taxon>Metazoa</taxon>
        <taxon>Chordata</taxon>
        <taxon>Craniata</taxon>
        <taxon>Vertebrata</taxon>
        <taxon>Euteleostomi</taxon>
        <taxon>Archelosauria</taxon>
        <taxon>Archosauria</taxon>
        <taxon>Dinosauria</taxon>
        <taxon>Saurischia</taxon>
        <taxon>Theropoda</taxon>
        <taxon>Coelurosauria</taxon>
        <taxon>Aves</taxon>
        <taxon>Neognathae</taxon>
        <taxon>Neoaves</taxon>
        <taxon>Telluraves</taxon>
        <taxon>Australaves</taxon>
        <taxon>Passeriformes</taxon>
        <taxon>Passeroidea</taxon>
        <taxon>Passeridae</taxon>
        <taxon>Chloebia</taxon>
    </lineage>
</organism>
<protein>
    <submittedName>
        <fullName evidence="2">Uncharacterized protein</fullName>
    </submittedName>
</protein>
<accession>A0A3L8RX11</accession>
<evidence type="ECO:0000256" key="1">
    <source>
        <dbReference type="SAM" id="MobiDB-lite"/>
    </source>
</evidence>
<feature type="non-terminal residue" evidence="2">
    <location>
        <position position="1"/>
    </location>
</feature>
<evidence type="ECO:0000313" key="2">
    <source>
        <dbReference type="EMBL" id="RLV88812.1"/>
    </source>
</evidence>
<feature type="region of interest" description="Disordered" evidence="1">
    <location>
        <begin position="88"/>
        <end position="123"/>
    </location>
</feature>
<feature type="region of interest" description="Disordered" evidence="1">
    <location>
        <begin position="47"/>
        <end position="72"/>
    </location>
</feature>
<sequence>PKGDGKERRNANRLLSLEWTRNITKSCFPRIAGTLRRTDLVQESCWGTSTRDKEPGFASELPDPSTDYPDTFTKSHRTVSALRGSSLKVLSQPTLSPKELGPSGLPGSPKQGCPEGSEQDEEQETFPLCALMPAQRDQSACPGPRVDVLPPSSLIPELPAPYPSLLVRLGLSTDSLELIVGSLLSDGHFFPSSVAWKPHPLPEYSGSGICPEIPACGEFPALLGEDSQTQPSPALRPSCAIHVPS</sequence>
<evidence type="ECO:0000313" key="3">
    <source>
        <dbReference type="Proteomes" id="UP000276834"/>
    </source>
</evidence>
<proteinExistence type="predicted"/>
<keyword evidence="3" id="KW-1185">Reference proteome</keyword>
<dbReference type="Proteomes" id="UP000276834">
    <property type="component" value="Unassembled WGS sequence"/>
</dbReference>
<reference evidence="2 3" key="1">
    <citation type="journal article" date="2018" name="Proc. R. Soc. B">
        <title>A non-coding region near Follistatin controls head colour polymorphism in the Gouldian finch.</title>
        <authorList>
            <person name="Toomey M.B."/>
            <person name="Marques C.I."/>
            <person name="Andrade P."/>
            <person name="Araujo P.M."/>
            <person name="Sabatino S."/>
            <person name="Gazda M.A."/>
            <person name="Afonso S."/>
            <person name="Lopes R.J."/>
            <person name="Corbo J.C."/>
            <person name="Carneiro M."/>
        </authorList>
    </citation>
    <scope>NUCLEOTIDE SEQUENCE [LARGE SCALE GENOMIC DNA]</scope>
    <source>
        <strain evidence="2">Red01</strain>
        <tissue evidence="2">Muscle</tissue>
    </source>
</reference>